<dbReference type="PATRIC" id="fig|1194971.3.peg.1488"/>
<dbReference type="Proteomes" id="UP000035027">
    <property type="component" value="Chromosome"/>
</dbReference>
<feature type="domain" description="Polysaccharide pyruvyl transferase" evidence="1">
    <location>
        <begin position="17"/>
        <end position="310"/>
    </location>
</feature>
<protein>
    <recommendedName>
        <fullName evidence="1">Polysaccharide pyruvyl transferase domain-containing protein</fullName>
    </recommendedName>
</protein>
<organism evidence="2 3">
    <name type="scientific">Ligilactobacillus salivarius str. Ren</name>
    <dbReference type="NCBI Taxonomy" id="1194971"/>
    <lineage>
        <taxon>Bacteria</taxon>
        <taxon>Bacillati</taxon>
        <taxon>Bacillota</taxon>
        <taxon>Bacilli</taxon>
        <taxon>Lactobacillales</taxon>
        <taxon>Lactobacillaceae</taxon>
        <taxon>Ligilactobacillus</taxon>
    </lineage>
</organism>
<reference evidence="2 3" key="1">
    <citation type="submission" date="2015-05" db="EMBL/GenBank/DDBJ databases">
        <title>Complete genome sequence of Lactobacillus salivarius Ren, a probiotic strain with antitumor activity.</title>
        <authorList>
            <person name="Sun E."/>
            <person name="Zhao L."/>
            <person name="Liu S."/>
            <person name="Zhang M."/>
            <person name="Guo H."/>
            <person name="Ren F."/>
        </authorList>
    </citation>
    <scope>NUCLEOTIDE SEQUENCE [LARGE SCALE GENOMIC DNA]</scope>
    <source>
        <strain evidence="2 3">Ren</strain>
    </source>
</reference>
<evidence type="ECO:0000259" key="1">
    <source>
        <dbReference type="Pfam" id="PF04230"/>
    </source>
</evidence>
<dbReference type="PANTHER" id="PTHR36836">
    <property type="entry name" value="COLANIC ACID BIOSYNTHESIS PROTEIN WCAK"/>
    <property type="match status" value="1"/>
</dbReference>
<name>A0A0F7PZW6_9LACO</name>
<dbReference type="EMBL" id="CP011403">
    <property type="protein sequence ID" value="AKI05025.1"/>
    <property type="molecule type" value="Genomic_DNA"/>
</dbReference>
<gene>
    <name evidence="2" type="ORF">LsR_01483</name>
</gene>
<evidence type="ECO:0000313" key="3">
    <source>
        <dbReference type="Proteomes" id="UP000035027"/>
    </source>
</evidence>
<dbReference type="InterPro" id="IPR007345">
    <property type="entry name" value="Polysacch_pyruvyl_Trfase"/>
</dbReference>
<sequence>MEELMKKVVVDGYWKNNLGDDLFLSILANRYKNIDFYIIARKENYAPFQDIKNIKLIPRANTKVGKIFEYIMFRLGKATNSIFPGSVEHKLYHLAKNNDFFIEIGGSIFMQPKKGMDGRYKLRSMIADTSTKYFIIGSNFGPFYQNYQVDNYNKLLGKLDGVSFRDQYSKELFADLDNVKYYPDIILNLDVSDYKKAKDYILISVINSKKKGFGDNYTAWLIENIEEMISNGEKIVLMSFCEREGDLQFAKDIISALPKNMHSSIDMYNHQNIKKSLSVIARAKKIIATRFHAMILGWLFEKPMHVVSYSEKTVNVINDIAPEQKFTNIKKLNKDTKFEYSYFPKNYFDNIQYESQGHFIELDRIIKK</sequence>
<dbReference type="AlphaFoldDB" id="A0A0F7PZW6"/>
<dbReference type="Pfam" id="PF04230">
    <property type="entry name" value="PS_pyruv_trans"/>
    <property type="match status" value="1"/>
</dbReference>
<accession>A0A0F7PZW6</accession>
<proteinExistence type="predicted"/>
<dbReference type="PANTHER" id="PTHR36836:SF1">
    <property type="entry name" value="COLANIC ACID BIOSYNTHESIS PROTEIN WCAK"/>
    <property type="match status" value="1"/>
</dbReference>
<evidence type="ECO:0000313" key="2">
    <source>
        <dbReference type="EMBL" id="AKI05025.1"/>
    </source>
</evidence>